<reference evidence="5" key="2">
    <citation type="submission" date="2017-10" db="EMBL/GenBank/DDBJ databases">
        <title>Ladona fulva Genome sequencing and assembly.</title>
        <authorList>
            <person name="Murali S."/>
            <person name="Richards S."/>
            <person name="Bandaranaike D."/>
            <person name="Bellair M."/>
            <person name="Blankenburg K."/>
            <person name="Chao H."/>
            <person name="Dinh H."/>
            <person name="Doddapaneni H."/>
            <person name="Dugan-Rocha S."/>
            <person name="Elkadiri S."/>
            <person name="Gnanaolivu R."/>
            <person name="Hernandez B."/>
            <person name="Skinner E."/>
            <person name="Javaid M."/>
            <person name="Lee S."/>
            <person name="Li M."/>
            <person name="Ming W."/>
            <person name="Munidasa M."/>
            <person name="Muniz J."/>
            <person name="Nguyen L."/>
            <person name="Hughes D."/>
            <person name="Osuji N."/>
            <person name="Pu L.-L."/>
            <person name="Puazo M."/>
            <person name="Qu C."/>
            <person name="Quiroz J."/>
            <person name="Raj R."/>
            <person name="Weissenberger G."/>
            <person name="Xin Y."/>
            <person name="Zou X."/>
            <person name="Han Y."/>
            <person name="Worley K."/>
            <person name="Muzny D."/>
            <person name="Gibbs R."/>
        </authorList>
    </citation>
    <scope>NUCLEOTIDE SEQUENCE</scope>
    <source>
        <strain evidence="5">Sampled in the wild</strain>
    </source>
</reference>
<dbReference type="OrthoDB" id="202203at2759"/>
<feature type="domain" description="FAD/NAD(P)-binding" evidence="4">
    <location>
        <begin position="312"/>
        <end position="401"/>
    </location>
</feature>
<dbReference type="PROSITE" id="PS51257">
    <property type="entry name" value="PROKAR_LIPOPROTEIN"/>
    <property type="match status" value="1"/>
</dbReference>
<evidence type="ECO:0000256" key="3">
    <source>
        <dbReference type="ARBA" id="ARBA00022827"/>
    </source>
</evidence>
<evidence type="ECO:0000256" key="1">
    <source>
        <dbReference type="ARBA" id="ARBA00001974"/>
    </source>
</evidence>
<dbReference type="Proteomes" id="UP000792457">
    <property type="component" value="Unassembled WGS sequence"/>
</dbReference>
<evidence type="ECO:0000313" key="6">
    <source>
        <dbReference type="Proteomes" id="UP000792457"/>
    </source>
</evidence>
<dbReference type="PANTHER" id="PTHR43429:SF2">
    <property type="entry name" value="PYRIDINE NUCLEOTIDE-DISULFIDE OXIDOREDUCTASE DOMAIN-CONTAINING PROTEIN 1"/>
    <property type="match status" value="1"/>
</dbReference>
<dbReference type="PRINTS" id="PR00368">
    <property type="entry name" value="FADPNR"/>
</dbReference>
<dbReference type="AlphaFoldDB" id="A0A8K0KUK8"/>
<name>A0A8K0KUK8_LADFU</name>
<comment type="cofactor">
    <cofactor evidence="1">
        <name>FAD</name>
        <dbReference type="ChEBI" id="CHEBI:57692"/>
    </cofactor>
</comment>
<organism evidence="5 6">
    <name type="scientific">Ladona fulva</name>
    <name type="common">Scarce chaser dragonfly</name>
    <name type="synonym">Libellula fulva</name>
    <dbReference type="NCBI Taxonomy" id="123851"/>
    <lineage>
        <taxon>Eukaryota</taxon>
        <taxon>Metazoa</taxon>
        <taxon>Ecdysozoa</taxon>
        <taxon>Arthropoda</taxon>
        <taxon>Hexapoda</taxon>
        <taxon>Insecta</taxon>
        <taxon>Pterygota</taxon>
        <taxon>Palaeoptera</taxon>
        <taxon>Odonata</taxon>
        <taxon>Epiprocta</taxon>
        <taxon>Anisoptera</taxon>
        <taxon>Libelluloidea</taxon>
        <taxon>Libellulidae</taxon>
        <taxon>Ladona</taxon>
    </lineage>
</organism>
<reference evidence="5" key="1">
    <citation type="submission" date="2013-04" db="EMBL/GenBank/DDBJ databases">
        <authorList>
            <person name="Qu J."/>
            <person name="Murali S.C."/>
            <person name="Bandaranaike D."/>
            <person name="Bellair M."/>
            <person name="Blankenburg K."/>
            <person name="Chao H."/>
            <person name="Dinh H."/>
            <person name="Doddapaneni H."/>
            <person name="Downs B."/>
            <person name="Dugan-Rocha S."/>
            <person name="Elkadiri S."/>
            <person name="Gnanaolivu R.D."/>
            <person name="Hernandez B."/>
            <person name="Javaid M."/>
            <person name="Jayaseelan J.C."/>
            <person name="Lee S."/>
            <person name="Li M."/>
            <person name="Ming W."/>
            <person name="Munidasa M."/>
            <person name="Muniz J."/>
            <person name="Nguyen L."/>
            <person name="Ongeri F."/>
            <person name="Osuji N."/>
            <person name="Pu L.-L."/>
            <person name="Puazo M."/>
            <person name="Qu C."/>
            <person name="Quiroz J."/>
            <person name="Raj R."/>
            <person name="Weissenberger G."/>
            <person name="Xin Y."/>
            <person name="Zou X."/>
            <person name="Han Y."/>
            <person name="Richards S."/>
            <person name="Worley K."/>
            <person name="Muzny D."/>
            <person name="Gibbs R."/>
        </authorList>
    </citation>
    <scope>NUCLEOTIDE SEQUENCE</scope>
    <source>
        <strain evidence="5">Sampled in the wild</strain>
    </source>
</reference>
<dbReference type="SUPFAM" id="SSF51735">
    <property type="entry name" value="NAD(P)-binding Rossmann-fold domains"/>
    <property type="match status" value="1"/>
</dbReference>
<dbReference type="Pfam" id="PF07992">
    <property type="entry name" value="Pyr_redox_2"/>
    <property type="match status" value="2"/>
</dbReference>
<keyword evidence="3" id="KW-0274">FAD</keyword>
<dbReference type="SUPFAM" id="SSF51905">
    <property type="entry name" value="FAD/NAD(P)-binding domain"/>
    <property type="match status" value="1"/>
</dbReference>
<gene>
    <name evidence="5" type="ORF">J437_LFUL004946</name>
</gene>
<proteinExistence type="predicted"/>
<dbReference type="InterPro" id="IPR036188">
    <property type="entry name" value="FAD/NAD-bd_sf"/>
</dbReference>
<comment type="caution">
    <text evidence="5">The sequence shown here is derived from an EMBL/GenBank/DDBJ whole genome shotgun (WGS) entry which is preliminary data.</text>
</comment>
<accession>A0A8K0KUK8</accession>
<evidence type="ECO:0000259" key="4">
    <source>
        <dbReference type="Pfam" id="PF07992"/>
    </source>
</evidence>
<evidence type="ECO:0000256" key="2">
    <source>
        <dbReference type="ARBA" id="ARBA00022630"/>
    </source>
</evidence>
<evidence type="ECO:0000313" key="5">
    <source>
        <dbReference type="EMBL" id="KAG8238483.1"/>
    </source>
</evidence>
<dbReference type="InterPro" id="IPR036291">
    <property type="entry name" value="NAD(P)-bd_dom_sf"/>
</dbReference>
<protein>
    <recommendedName>
        <fullName evidence="4">FAD/NAD(P)-binding domain-containing protein</fullName>
    </recommendedName>
</protein>
<feature type="domain" description="FAD/NAD(P)-binding" evidence="4">
    <location>
        <begin position="15"/>
        <end position="260"/>
    </location>
</feature>
<sequence length="577" mass="63058">MSQSTRTVELPSSFPVVIVGGGIAGVSCLQQLALSCPDKEVIVVSASQLVTVSTNVKFLTKTLTQFDVEERKMEWLKTVHPKVKVIHARVTSFDPASSCINLSSGEAIQYSRLCICTGAHPKGLPGVVGADNNPNVVGVRDAATANELRRRVAFARCVLIAGNGGIASEVAYGLHGVHVIWAVRESYINAAFVDPGAATYLEGSLKKRADCKDESERKTENSNKESSDEYLPSWKIKRFNITKENTVGEGDVLGTALGPEWQTHFPLHGAAEESSLKMEYGCEISKVLTPEEVSKENIPITDLFSGDQNKEIKWPVYVMLTNGKCVGCDLVVAATGVVPNSSSFINVLNGPKSCPSDGNGIMVDLRMRTTTEGVFAAGDVCTAAWPNRSKHWIQMRLWTQARLMGLYAGRCIAASLSREELAKEKGIITNARGAQSPTQANVKEVSSENDSIEDCRTVEIRWKEDSYDVNIEDDESMYDFCFELFSHVTKFFGRRTILLGLFNGQGLNNEYEALVRVSEGEYVKVILGRDGRLAGAVLIGETDLEETFENLILSGNDVSSFGENLLHPGVDIEDYFD</sequence>
<dbReference type="PANTHER" id="PTHR43429">
    <property type="entry name" value="PYRIDINE NUCLEOTIDE-DISULFIDE OXIDOREDUCTASE DOMAIN-CONTAINING"/>
    <property type="match status" value="1"/>
</dbReference>
<keyword evidence="2" id="KW-0285">Flavoprotein</keyword>
<dbReference type="GO" id="GO:0016491">
    <property type="term" value="F:oxidoreductase activity"/>
    <property type="evidence" value="ECO:0007669"/>
    <property type="project" value="InterPro"/>
</dbReference>
<dbReference type="Gene3D" id="3.50.50.60">
    <property type="entry name" value="FAD/NAD(P)-binding domain"/>
    <property type="match status" value="3"/>
</dbReference>
<keyword evidence="6" id="KW-1185">Reference proteome</keyword>
<dbReference type="EMBL" id="KZ309355">
    <property type="protein sequence ID" value="KAG8238483.1"/>
    <property type="molecule type" value="Genomic_DNA"/>
</dbReference>
<dbReference type="InterPro" id="IPR023753">
    <property type="entry name" value="FAD/NAD-binding_dom"/>
</dbReference>
<dbReference type="InterPro" id="IPR050260">
    <property type="entry name" value="FAD-bd_OxRdtase"/>
</dbReference>